<proteinExistence type="predicted"/>
<name>A0A816X2L1_BRANA</name>
<evidence type="ECO:0000313" key="1">
    <source>
        <dbReference type="EMBL" id="CAF2141796.1"/>
    </source>
</evidence>
<sequence length="68" mass="7554">MVLNPSVPFGKRPKIPSPLILQEKDLRSQGDNTHVTTAKVTRHGYTKFKQAICGQREIFIAGVCSTRS</sequence>
<dbReference type="Proteomes" id="UP001295469">
    <property type="component" value="Chromosome A02"/>
</dbReference>
<dbReference type="EMBL" id="HG994356">
    <property type="protein sequence ID" value="CAF2141796.1"/>
    <property type="molecule type" value="Genomic_DNA"/>
</dbReference>
<gene>
    <name evidence="1" type="ORF">DARMORV10_A02P27130.1</name>
</gene>
<protein>
    <submittedName>
        <fullName evidence="1">(rape) hypothetical protein</fullName>
    </submittedName>
</protein>
<accession>A0A816X2L1</accession>
<organism evidence="1">
    <name type="scientific">Brassica napus</name>
    <name type="common">Rape</name>
    <dbReference type="NCBI Taxonomy" id="3708"/>
    <lineage>
        <taxon>Eukaryota</taxon>
        <taxon>Viridiplantae</taxon>
        <taxon>Streptophyta</taxon>
        <taxon>Embryophyta</taxon>
        <taxon>Tracheophyta</taxon>
        <taxon>Spermatophyta</taxon>
        <taxon>Magnoliopsida</taxon>
        <taxon>eudicotyledons</taxon>
        <taxon>Gunneridae</taxon>
        <taxon>Pentapetalae</taxon>
        <taxon>rosids</taxon>
        <taxon>malvids</taxon>
        <taxon>Brassicales</taxon>
        <taxon>Brassicaceae</taxon>
        <taxon>Brassiceae</taxon>
        <taxon>Brassica</taxon>
    </lineage>
</organism>
<dbReference type="AlphaFoldDB" id="A0A816X2L1"/>
<reference evidence="1" key="1">
    <citation type="submission" date="2021-01" db="EMBL/GenBank/DDBJ databases">
        <authorList>
            <consortium name="Genoscope - CEA"/>
            <person name="William W."/>
        </authorList>
    </citation>
    <scope>NUCLEOTIDE SEQUENCE</scope>
</reference>